<evidence type="ECO:0000313" key="6">
    <source>
        <dbReference type="EMBL" id="KAL3722352.1"/>
    </source>
</evidence>
<name>A0ABD3J4I5_EUCGL</name>
<evidence type="ECO:0000256" key="4">
    <source>
        <dbReference type="RuleBase" id="RU003718"/>
    </source>
</evidence>
<dbReference type="Pfam" id="PF00201">
    <property type="entry name" value="UDPGT"/>
    <property type="match status" value="1"/>
</dbReference>
<evidence type="ECO:0000256" key="1">
    <source>
        <dbReference type="ARBA" id="ARBA00009995"/>
    </source>
</evidence>
<evidence type="ECO:0000313" key="7">
    <source>
        <dbReference type="Proteomes" id="UP001634007"/>
    </source>
</evidence>
<dbReference type="InterPro" id="IPR002213">
    <property type="entry name" value="UDP_glucos_trans"/>
</dbReference>
<evidence type="ECO:0000256" key="3">
    <source>
        <dbReference type="ARBA" id="ARBA00022679"/>
    </source>
</evidence>
<dbReference type="EMBL" id="JBJKBG010000009">
    <property type="protein sequence ID" value="KAL3722352.1"/>
    <property type="molecule type" value="Genomic_DNA"/>
</dbReference>
<protein>
    <recommendedName>
        <fullName evidence="5">Glycosyltransferase</fullName>
        <ecNumber evidence="5">2.4.1.-</ecNumber>
    </recommendedName>
</protein>
<organism evidence="6 7">
    <name type="scientific">Eucalyptus globulus</name>
    <name type="common">Tasmanian blue gum</name>
    <dbReference type="NCBI Taxonomy" id="34317"/>
    <lineage>
        <taxon>Eukaryota</taxon>
        <taxon>Viridiplantae</taxon>
        <taxon>Streptophyta</taxon>
        <taxon>Embryophyta</taxon>
        <taxon>Tracheophyta</taxon>
        <taxon>Spermatophyta</taxon>
        <taxon>Magnoliopsida</taxon>
        <taxon>eudicotyledons</taxon>
        <taxon>Gunneridae</taxon>
        <taxon>Pentapetalae</taxon>
        <taxon>rosids</taxon>
        <taxon>malvids</taxon>
        <taxon>Myrtales</taxon>
        <taxon>Myrtaceae</taxon>
        <taxon>Myrtoideae</taxon>
        <taxon>Eucalypteae</taxon>
        <taxon>Eucalyptus</taxon>
    </lineage>
</organism>
<dbReference type="Gene3D" id="3.40.50.2000">
    <property type="entry name" value="Glycogen Phosphorylase B"/>
    <property type="match status" value="2"/>
</dbReference>
<dbReference type="EC" id="2.4.1.-" evidence="5"/>
<proteinExistence type="inferred from homology"/>
<dbReference type="PANTHER" id="PTHR48047">
    <property type="entry name" value="GLYCOSYLTRANSFERASE"/>
    <property type="match status" value="1"/>
</dbReference>
<dbReference type="FunFam" id="3.40.50.2000:FF:000047">
    <property type="entry name" value="Glycosyltransferase"/>
    <property type="match status" value="1"/>
</dbReference>
<sequence length="485" mass="54035">METESNRLHISFLPLPAQGHMIPMIDIAKAFATRGAKITVITSPAFAAIFSKQIERANQLGLEFHVQTVKFPSTEVGMPEGWENTDATAYSQNQPKFGEALSLLREPVLRILEKHRTDCLVTDFFFAWATDVAARLKIPRLVFGGTSIIAVCAEEVIARHQPHKGVSCDSETFLVPHLPGDIKLTRNQLPEHLRRLVENDFSKHAGEALESELKSFGSIFNSFYELEKDYADYYRNVLGRKAWHIGPVSLCNSDTADKVQRGKEASIGRHECLQWLDSKKPNSVVYVCFGSLTRFSSQQLSEIAKGLEASQQDFLWIVKGDKNQEQDWLPEGFEERMDGKGLIIRGWAPQLLILDHESIGGFVTHCGWNSTLESISAGVPMVTWPMFADQFYNEKLVVQVLGIGAGVGSNLFAVFAEGAKLVSRDDIDKAVRRVMAGEEAEVMRRRAKVIHEMARKAVAEGGSSDSDLTSLIEELKQHKAACESK</sequence>
<gene>
    <name evidence="6" type="ORF">ACJRO7_034688</name>
</gene>
<dbReference type="GO" id="GO:0035251">
    <property type="term" value="F:UDP-glucosyltransferase activity"/>
    <property type="evidence" value="ECO:0007669"/>
    <property type="project" value="UniProtKB-ARBA"/>
</dbReference>
<dbReference type="InterPro" id="IPR035595">
    <property type="entry name" value="UDP_glycos_trans_CS"/>
</dbReference>
<comment type="similarity">
    <text evidence="1 4">Belongs to the UDP-glycosyltransferase family.</text>
</comment>
<keyword evidence="2 4" id="KW-0328">Glycosyltransferase</keyword>
<dbReference type="PROSITE" id="PS00375">
    <property type="entry name" value="UDPGT"/>
    <property type="match status" value="1"/>
</dbReference>
<evidence type="ECO:0000256" key="2">
    <source>
        <dbReference type="ARBA" id="ARBA00022676"/>
    </source>
</evidence>
<reference evidence="6 7" key="1">
    <citation type="submission" date="2024-11" db="EMBL/GenBank/DDBJ databases">
        <title>Chromosome-level genome assembly of Eucalyptus globulus Labill. provides insights into its genome evolution.</title>
        <authorList>
            <person name="Li X."/>
        </authorList>
    </citation>
    <scope>NUCLEOTIDE SEQUENCE [LARGE SCALE GENOMIC DNA]</scope>
    <source>
        <strain evidence="6">CL2024</strain>
        <tissue evidence="6">Fresh tender leaves</tissue>
    </source>
</reference>
<evidence type="ECO:0000256" key="5">
    <source>
        <dbReference type="RuleBase" id="RU362057"/>
    </source>
</evidence>
<dbReference type="AlphaFoldDB" id="A0ABD3J4I5"/>
<dbReference type="FunFam" id="3.40.50.2000:FF:000071">
    <property type="entry name" value="Glycosyltransferase"/>
    <property type="match status" value="1"/>
</dbReference>
<dbReference type="PANTHER" id="PTHR48047:SF45">
    <property type="entry name" value="SCOPOLETIN GLUCOSYLTRANSFERASE-LIKE"/>
    <property type="match status" value="1"/>
</dbReference>
<dbReference type="Proteomes" id="UP001634007">
    <property type="component" value="Unassembled WGS sequence"/>
</dbReference>
<accession>A0ABD3J4I5</accession>
<keyword evidence="3 4" id="KW-0808">Transferase</keyword>
<dbReference type="SUPFAM" id="SSF53756">
    <property type="entry name" value="UDP-Glycosyltransferase/glycogen phosphorylase"/>
    <property type="match status" value="1"/>
</dbReference>
<comment type="caution">
    <text evidence="6">The sequence shown here is derived from an EMBL/GenBank/DDBJ whole genome shotgun (WGS) entry which is preliminary data.</text>
</comment>
<keyword evidence="7" id="KW-1185">Reference proteome</keyword>
<dbReference type="CDD" id="cd03784">
    <property type="entry name" value="GT1_Gtf-like"/>
    <property type="match status" value="1"/>
</dbReference>